<evidence type="ECO:0000256" key="7">
    <source>
        <dbReference type="RuleBase" id="RU363032"/>
    </source>
</evidence>
<dbReference type="Proteomes" id="UP000031202">
    <property type="component" value="Unassembled WGS sequence"/>
</dbReference>
<dbReference type="Gene3D" id="1.10.3720.10">
    <property type="entry name" value="MetI-like"/>
    <property type="match status" value="1"/>
</dbReference>
<evidence type="ECO:0000256" key="3">
    <source>
        <dbReference type="ARBA" id="ARBA00022475"/>
    </source>
</evidence>
<evidence type="ECO:0000259" key="9">
    <source>
        <dbReference type="PROSITE" id="PS50928"/>
    </source>
</evidence>
<keyword evidence="2 7" id="KW-0813">Transport</keyword>
<feature type="compositionally biased region" description="Basic residues" evidence="8">
    <location>
        <begin position="275"/>
        <end position="287"/>
    </location>
</feature>
<feature type="transmembrane region" description="Helical" evidence="7">
    <location>
        <begin position="215"/>
        <end position="235"/>
    </location>
</feature>
<feature type="domain" description="ABC transmembrane type-1" evidence="9">
    <location>
        <begin position="89"/>
        <end position="268"/>
    </location>
</feature>
<evidence type="ECO:0000256" key="5">
    <source>
        <dbReference type="ARBA" id="ARBA00022989"/>
    </source>
</evidence>
<accession>A0A0B4CA43</accession>
<feature type="compositionally biased region" description="Basic and acidic residues" evidence="8">
    <location>
        <begin position="303"/>
        <end position="318"/>
    </location>
</feature>
<evidence type="ECO:0000256" key="6">
    <source>
        <dbReference type="ARBA" id="ARBA00023136"/>
    </source>
</evidence>
<dbReference type="GO" id="GO:0015226">
    <property type="term" value="F:carnitine transmembrane transporter activity"/>
    <property type="evidence" value="ECO:0007669"/>
    <property type="project" value="TreeGrafter"/>
</dbReference>
<comment type="subcellular location">
    <subcellularLocation>
        <location evidence="7">Cell membrane</location>
        <topology evidence="7">Multi-pass membrane protein</topology>
    </subcellularLocation>
    <subcellularLocation>
        <location evidence="1">Membrane</location>
        <topology evidence="1">Multi-pass membrane protein</topology>
    </subcellularLocation>
</comment>
<dbReference type="InterPro" id="IPR000515">
    <property type="entry name" value="MetI-like"/>
</dbReference>
<evidence type="ECO:0000256" key="4">
    <source>
        <dbReference type="ARBA" id="ARBA00022692"/>
    </source>
</evidence>
<dbReference type="GO" id="GO:0015871">
    <property type="term" value="P:choline transport"/>
    <property type="evidence" value="ECO:0007669"/>
    <property type="project" value="TreeGrafter"/>
</dbReference>
<keyword evidence="3" id="KW-1003">Cell membrane</keyword>
<keyword evidence="6 7" id="KW-0472">Membrane</keyword>
<keyword evidence="5 7" id="KW-1133">Transmembrane helix</keyword>
<evidence type="ECO:0000313" key="10">
    <source>
        <dbReference type="EMBL" id="KIC58024.1"/>
    </source>
</evidence>
<dbReference type="CDD" id="cd06261">
    <property type="entry name" value="TM_PBP2"/>
    <property type="match status" value="1"/>
</dbReference>
<reference evidence="10 11" key="1">
    <citation type="submission" date="2014-12" db="EMBL/GenBank/DDBJ databases">
        <title>Genome sequencing of Microbacterium hominis TPW29.</title>
        <authorList>
            <person name="Tan P.W."/>
            <person name="Chan K.-G."/>
        </authorList>
    </citation>
    <scope>NUCLEOTIDE SEQUENCE [LARGE SCALE GENOMIC DNA]</scope>
    <source>
        <strain evidence="10 11">TPW29</strain>
    </source>
</reference>
<feature type="transmembrane region" description="Helical" evidence="7">
    <location>
        <begin position="93"/>
        <end position="116"/>
    </location>
</feature>
<dbReference type="PROSITE" id="PS50928">
    <property type="entry name" value="ABC_TM1"/>
    <property type="match status" value="1"/>
</dbReference>
<dbReference type="GO" id="GO:0043190">
    <property type="term" value="C:ATP-binding cassette (ABC) transporter complex"/>
    <property type="evidence" value="ECO:0007669"/>
    <property type="project" value="TreeGrafter"/>
</dbReference>
<dbReference type="SUPFAM" id="SSF161098">
    <property type="entry name" value="MetI-like"/>
    <property type="match status" value="1"/>
</dbReference>
<feature type="transmembrane region" description="Helical" evidence="7">
    <location>
        <begin position="50"/>
        <end position="81"/>
    </location>
</feature>
<dbReference type="GO" id="GO:0005275">
    <property type="term" value="F:amine transmembrane transporter activity"/>
    <property type="evidence" value="ECO:0007669"/>
    <property type="project" value="TreeGrafter"/>
</dbReference>
<evidence type="ECO:0000313" key="11">
    <source>
        <dbReference type="Proteomes" id="UP000031202"/>
    </source>
</evidence>
<feature type="region of interest" description="Disordered" evidence="8">
    <location>
        <begin position="274"/>
        <end position="318"/>
    </location>
</feature>
<evidence type="ECO:0000256" key="2">
    <source>
        <dbReference type="ARBA" id="ARBA00022448"/>
    </source>
</evidence>
<evidence type="ECO:0000256" key="8">
    <source>
        <dbReference type="SAM" id="MobiDB-lite"/>
    </source>
</evidence>
<sequence>MDGFRIPVGQWAETVVDVVGDALRGLFDAVALVLGVVYDAVDAVLMAPPFWLLIVVLAAAAFAVSGWRLALGTALGLLVIVGVDQWDNAMDTLALVIVAALVAIVIAIPVGIWAARSDAVSRIVRPVLDFLQTMPAFVYLIPAIIFFGVGAVPGMIATILFAIAPGVRLTELGIRGVDSEVVEAGYAFGPSPARVLRQIQIPLALPSIMAGVNQVIMLSLSMVVIAGMVGAGGLGGEIVRAIGRINVGLGFEAGLSVVMIAMILDRLTSALGRPRAPRRAGAARRTRNGGSTARPSRGESAADTDRSADSTRMERTSP</sequence>
<comment type="similarity">
    <text evidence="7">Belongs to the binding-protein-dependent transport system permease family.</text>
</comment>
<dbReference type="EMBL" id="JWSZ01000010">
    <property type="protein sequence ID" value="KIC58024.1"/>
    <property type="molecule type" value="Genomic_DNA"/>
</dbReference>
<organism evidence="10 11">
    <name type="scientific">Microbacterium hominis</name>
    <dbReference type="NCBI Taxonomy" id="162426"/>
    <lineage>
        <taxon>Bacteria</taxon>
        <taxon>Bacillati</taxon>
        <taxon>Actinomycetota</taxon>
        <taxon>Actinomycetes</taxon>
        <taxon>Micrococcales</taxon>
        <taxon>Microbacteriaceae</taxon>
        <taxon>Microbacterium</taxon>
    </lineage>
</organism>
<feature type="transmembrane region" description="Helical" evidence="7">
    <location>
        <begin position="241"/>
        <end position="264"/>
    </location>
</feature>
<gene>
    <name evidence="10" type="ORF">RM52_08110</name>
</gene>
<dbReference type="FunFam" id="1.10.3720.10:FF:000001">
    <property type="entry name" value="Glycine betaine ABC transporter, permease"/>
    <property type="match status" value="1"/>
</dbReference>
<comment type="caution">
    <text evidence="10">The sequence shown here is derived from an EMBL/GenBank/DDBJ whole genome shotgun (WGS) entry which is preliminary data.</text>
</comment>
<protein>
    <submittedName>
        <fullName evidence="10">Glycine/betaine ABC transporter permease</fullName>
    </submittedName>
</protein>
<dbReference type="InterPro" id="IPR035906">
    <property type="entry name" value="MetI-like_sf"/>
</dbReference>
<name>A0A0B4CA43_9MICO</name>
<feature type="transmembrane region" description="Helical" evidence="7">
    <location>
        <begin position="136"/>
        <end position="163"/>
    </location>
</feature>
<evidence type="ECO:0000256" key="1">
    <source>
        <dbReference type="ARBA" id="ARBA00004141"/>
    </source>
</evidence>
<proteinExistence type="inferred from homology"/>
<dbReference type="AlphaFoldDB" id="A0A0B4CA43"/>
<dbReference type="PANTHER" id="PTHR47737:SF1">
    <property type="entry name" value="GLYCINE BETAINE_PROLINE BETAINE TRANSPORT SYSTEM PERMEASE PROTEIN PROW"/>
    <property type="match status" value="1"/>
</dbReference>
<dbReference type="RefSeq" id="WP_039415341.1">
    <property type="nucleotide sequence ID" value="NZ_JWSZ01000010.1"/>
</dbReference>
<dbReference type="PANTHER" id="PTHR47737">
    <property type="entry name" value="GLYCINE BETAINE/PROLINE BETAINE TRANSPORT SYSTEM PERMEASE PROTEIN PROW"/>
    <property type="match status" value="1"/>
</dbReference>
<keyword evidence="4 7" id="KW-0812">Transmembrane</keyword>
<dbReference type="GO" id="GO:0031460">
    <property type="term" value="P:glycine betaine transport"/>
    <property type="evidence" value="ECO:0007669"/>
    <property type="project" value="TreeGrafter"/>
</dbReference>
<dbReference type="Pfam" id="PF00528">
    <property type="entry name" value="BPD_transp_1"/>
    <property type="match status" value="1"/>
</dbReference>